<dbReference type="HOGENOM" id="CLU_036731_1_0_1"/>
<dbReference type="AlphaFoldDB" id="R0JWR4"/>
<dbReference type="PANTHER" id="PTHR14614">
    <property type="entry name" value="HEPATOCELLULAR CARCINOMA-ASSOCIATED ANTIGEN"/>
    <property type="match status" value="1"/>
</dbReference>
<proteinExistence type="predicted"/>
<dbReference type="Gene3D" id="3.40.50.150">
    <property type="entry name" value="Vaccinia Virus protein VP39"/>
    <property type="match status" value="1"/>
</dbReference>
<name>R0JWR4_EXST2</name>
<dbReference type="GeneID" id="19395927"/>
<evidence type="ECO:0000313" key="1">
    <source>
        <dbReference type="EMBL" id="EOA80687.1"/>
    </source>
</evidence>
<dbReference type="eggNOG" id="KOG2793">
    <property type="taxonomic scope" value="Eukaryota"/>
</dbReference>
<dbReference type="STRING" id="671987.R0JWR4"/>
<dbReference type="EMBL" id="KB908877">
    <property type="protein sequence ID" value="EOA80687.1"/>
    <property type="molecule type" value="Genomic_DNA"/>
</dbReference>
<dbReference type="GO" id="GO:0005829">
    <property type="term" value="C:cytosol"/>
    <property type="evidence" value="ECO:0007669"/>
    <property type="project" value="TreeGrafter"/>
</dbReference>
<dbReference type="Proteomes" id="UP000016935">
    <property type="component" value="Unassembled WGS sequence"/>
</dbReference>
<accession>R0JWR4</accession>
<gene>
    <name evidence="1" type="ORF">SETTUDRAFT_123837</name>
</gene>
<evidence type="ECO:0000313" key="2">
    <source>
        <dbReference type="Proteomes" id="UP000016935"/>
    </source>
</evidence>
<reference evidence="1 2" key="2">
    <citation type="journal article" date="2013" name="PLoS Genet.">
        <title>Comparative genome structure, secondary metabolite, and effector coding capacity across Cochliobolus pathogens.</title>
        <authorList>
            <person name="Condon B.J."/>
            <person name="Leng Y."/>
            <person name="Wu D."/>
            <person name="Bushley K.E."/>
            <person name="Ohm R.A."/>
            <person name="Otillar R."/>
            <person name="Martin J."/>
            <person name="Schackwitz W."/>
            <person name="Grimwood J."/>
            <person name="MohdZainudin N."/>
            <person name="Xue C."/>
            <person name="Wang R."/>
            <person name="Manning V.A."/>
            <person name="Dhillon B."/>
            <person name="Tu Z.J."/>
            <person name="Steffenson B.J."/>
            <person name="Salamov A."/>
            <person name="Sun H."/>
            <person name="Lowry S."/>
            <person name="LaButti K."/>
            <person name="Han J."/>
            <person name="Copeland A."/>
            <person name="Lindquist E."/>
            <person name="Barry K."/>
            <person name="Schmutz J."/>
            <person name="Baker S.E."/>
            <person name="Ciuffetti L.M."/>
            <person name="Grigoriev I.V."/>
            <person name="Zhong S."/>
            <person name="Turgeon B.G."/>
        </authorList>
    </citation>
    <scope>NUCLEOTIDE SEQUENCE [LARGE SCALE GENOMIC DNA]</scope>
    <source>
        <strain evidence="2">28A</strain>
    </source>
</reference>
<evidence type="ECO:0008006" key="3">
    <source>
        <dbReference type="Google" id="ProtNLM"/>
    </source>
</evidence>
<dbReference type="InterPro" id="IPR029063">
    <property type="entry name" value="SAM-dependent_MTases_sf"/>
</dbReference>
<dbReference type="OrthoDB" id="413520at2759"/>
<sequence>MRYIRLLKPPRIARHKTSHRHELRCLATLTSDLGDSFLPHDVQLSAELLLAHGHVLVWRTVQWTSGMRSLSIAIPLPQALAPSSLLRVRIGAEPHKLHDEYSALAEKDACGVVSAWSAPFALHAGAEKLVERRFKLSDDSTLSIWEETGESIARHLWDAGITLACHVAHVKDANTELSRVLFPSRPTSPTILELGTGCGIVGIALAQTLCHASVLLTDLPEAREIVQRNIDQASVAEGASLKFLELDWDAELPHQLQNPSRPLHLVLAADCTYNADSSPALVATLSRLTTSSPAATIAIAMKMRHSSEQVFFHLMADAGFVETAKLDFLLPGDVELGEETVHLHVYKKTVLT</sequence>
<dbReference type="Pfam" id="PF10294">
    <property type="entry name" value="Methyltransf_16"/>
    <property type="match status" value="1"/>
</dbReference>
<dbReference type="SUPFAM" id="SSF53335">
    <property type="entry name" value="S-adenosyl-L-methionine-dependent methyltransferases"/>
    <property type="match status" value="1"/>
</dbReference>
<dbReference type="PANTHER" id="PTHR14614:SF132">
    <property type="entry name" value="PROTEIN-LYSINE METHYLTRANSFERASE C42C1.13"/>
    <property type="match status" value="1"/>
</dbReference>
<dbReference type="RefSeq" id="XP_008031338.1">
    <property type="nucleotide sequence ID" value="XM_008033147.1"/>
</dbReference>
<reference evidence="1 2" key="1">
    <citation type="journal article" date="2012" name="PLoS Pathog.">
        <title>Diverse lifestyles and strategies of plant pathogenesis encoded in the genomes of eighteen Dothideomycetes fungi.</title>
        <authorList>
            <person name="Ohm R.A."/>
            <person name="Feau N."/>
            <person name="Henrissat B."/>
            <person name="Schoch C.L."/>
            <person name="Horwitz B.A."/>
            <person name="Barry K.W."/>
            <person name="Condon B.J."/>
            <person name="Copeland A.C."/>
            <person name="Dhillon B."/>
            <person name="Glaser F."/>
            <person name="Hesse C.N."/>
            <person name="Kosti I."/>
            <person name="LaButti K."/>
            <person name="Lindquist E.A."/>
            <person name="Lucas S."/>
            <person name="Salamov A.A."/>
            <person name="Bradshaw R.E."/>
            <person name="Ciuffetti L."/>
            <person name="Hamelin R.C."/>
            <person name="Kema G.H.J."/>
            <person name="Lawrence C."/>
            <person name="Scott J.A."/>
            <person name="Spatafora J.W."/>
            <person name="Turgeon B.G."/>
            <person name="de Wit P.J.G.M."/>
            <person name="Zhong S."/>
            <person name="Goodwin S.B."/>
            <person name="Grigoriev I.V."/>
        </authorList>
    </citation>
    <scope>NUCLEOTIDE SEQUENCE [LARGE SCALE GENOMIC DNA]</scope>
    <source>
        <strain evidence="2">28A</strain>
    </source>
</reference>
<dbReference type="GO" id="GO:0008757">
    <property type="term" value="F:S-adenosylmethionine-dependent methyltransferase activity"/>
    <property type="evidence" value="ECO:0007669"/>
    <property type="project" value="UniProtKB-ARBA"/>
</dbReference>
<organism evidence="1 2">
    <name type="scientific">Exserohilum turcicum (strain 28A)</name>
    <name type="common">Northern leaf blight fungus</name>
    <name type="synonym">Setosphaeria turcica</name>
    <dbReference type="NCBI Taxonomy" id="671987"/>
    <lineage>
        <taxon>Eukaryota</taxon>
        <taxon>Fungi</taxon>
        <taxon>Dikarya</taxon>
        <taxon>Ascomycota</taxon>
        <taxon>Pezizomycotina</taxon>
        <taxon>Dothideomycetes</taxon>
        <taxon>Pleosporomycetidae</taxon>
        <taxon>Pleosporales</taxon>
        <taxon>Pleosporineae</taxon>
        <taxon>Pleosporaceae</taxon>
        <taxon>Exserohilum</taxon>
    </lineage>
</organism>
<keyword evidence="2" id="KW-1185">Reference proteome</keyword>
<dbReference type="InterPro" id="IPR019410">
    <property type="entry name" value="Methyltransf_16"/>
</dbReference>
<protein>
    <recommendedName>
        <fullName evidence="3">Methyltransferase-domain-containing protein</fullName>
    </recommendedName>
</protein>